<dbReference type="Proteomes" id="UP000565715">
    <property type="component" value="Unassembled WGS sequence"/>
</dbReference>
<gene>
    <name evidence="2" type="ORF">HGA13_12180</name>
</gene>
<dbReference type="Pfam" id="PF13814">
    <property type="entry name" value="Replic_Relax"/>
    <property type="match status" value="1"/>
</dbReference>
<organism evidence="2 3">
    <name type="scientific">Nocardia speluncae</name>
    <dbReference type="NCBI Taxonomy" id="419477"/>
    <lineage>
        <taxon>Bacteria</taxon>
        <taxon>Bacillati</taxon>
        <taxon>Actinomycetota</taxon>
        <taxon>Actinomycetes</taxon>
        <taxon>Mycobacteriales</taxon>
        <taxon>Nocardiaceae</taxon>
        <taxon>Nocardia</taxon>
    </lineage>
</organism>
<name>A0A846XGK2_9NOCA</name>
<dbReference type="AlphaFoldDB" id="A0A846XGK2"/>
<dbReference type="SUPFAM" id="SSF46785">
    <property type="entry name" value="Winged helix' DNA-binding domain"/>
    <property type="match status" value="1"/>
</dbReference>
<evidence type="ECO:0000313" key="2">
    <source>
        <dbReference type="EMBL" id="NKY33830.1"/>
    </source>
</evidence>
<protein>
    <recommendedName>
        <fullName evidence="4">Protein involved in plasmid replication-relaxation</fullName>
    </recommendedName>
</protein>
<dbReference type="InterPro" id="IPR025855">
    <property type="entry name" value="Replic_Relax"/>
</dbReference>
<dbReference type="RefSeq" id="WP_068049959.1">
    <property type="nucleotide sequence ID" value="NZ_JAAXOO010000003.1"/>
</dbReference>
<evidence type="ECO:0000256" key="1">
    <source>
        <dbReference type="SAM" id="MobiDB-lite"/>
    </source>
</evidence>
<keyword evidence="3" id="KW-1185">Reference proteome</keyword>
<comment type="caution">
    <text evidence="2">The sequence shown here is derived from an EMBL/GenBank/DDBJ whole genome shotgun (WGS) entry which is preliminary data.</text>
</comment>
<dbReference type="InterPro" id="IPR036390">
    <property type="entry name" value="WH_DNA-bd_sf"/>
</dbReference>
<evidence type="ECO:0008006" key="4">
    <source>
        <dbReference type="Google" id="ProtNLM"/>
    </source>
</evidence>
<sequence length="341" mass="38192">MLSRPDRQADQRKPRPELRPARPRAVDTTALVARLTERDRWILRMLHEHRVLTTNQLAALAFPSAIIALRRLNRLHRYGVLERFRPLRTRGSAPMHWVLAPVGATVLAAEAGISVRELGYSHQRTLAIAHSLQLTHTLGVSDWFTALTAHAPHDDRGQQARLQAWWSQTRCQRLWGDLARPDAYGRYTHPTATLDFFLEYDLASTTLTRVAAKLHGYSELARTTGVTTPVLLWVPTTLREANAREALRRTWHRLPDPDAVPVATAAAELLSSSPEASPADQVWLPLDSDAERLRLHELTTVWPACTPPAVVDAHSGQTWAPAGGLIILDPPPPIPPRSEFW</sequence>
<feature type="compositionally biased region" description="Basic and acidic residues" evidence="1">
    <location>
        <begin position="1"/>
        <end position="20"/>
    </location>
</feature>
<proteinExistence type="predicted"/>
<reference evidence="2 3" key="1">
    <citation type="submission" date="2020-04" db="EMBL/GenBank/DDBJ databases">
        <title>MicrobeNet Type strains.</title>
        <authorList>
            <person name="Nicholson A.C."/>
        </authorList>
    </citation>
    <scope>NUCLEOTIDE SEQUENCE [LARGE SCALE GENOMIC DNA]</scope>
    <source>
        <strain evidence="2 3">DSM 45078</strain>
    </source>
</reference>
<dbReference type="EMBL" id="JAAXOO010000003">
    <property type="protein sequence ID" value="NKY33830.1"/>
    <property type="molecule type" value="Genomic_DNA"/>
</dbReference>
<feature type="region of interest" description="Disordered" evidence="1">
    <location>
        <begin position="1"/>
        <end position="22"/>
    </location>
</feature>
<accession>A0A846XGK2</accession>
<evidence type="ECO:0000313" key="3">
    <source>
        <dbReference type="Proteomes" id="UP000565715"/>
    </source>
</evidence>